<dbReference type="EMBL" id="JBAHYK010000012">
    <property type="protein sequence ID" value="KAL0581314.1"/>
    <property type="molecule type" value="Genomic_DNA"/>
</dbReference>
<proteinExistence type="predicted"/>
<evidence type="ECO:0000313" key="3">
    <source>
        <dbReference type="Proteomes" id="UP001465976"/>
    </source>
</evidence>
<accession>A0ABR3G0Q8</accession>
<gene>
    <name evidence="2" type="ORF">V5O48_000690</name>
</gene>
<keyword evidence="3" id="KW-1185">Reference proteome</keyword>
<evidence type="ECO:0000313" key="2">
    <source>
        <dbReference type="EMBL" id="KAL0581314.1"/>
    </source>
</evidence>
<reference evidence="2 3" key="1">
    <citation type="submission" date="2024-02" db="EMBL/GenBank/DDBJ databases">
        <title>A draft genome for the cacao thread blight pathogen Marasmius crinis-equi.</title>
        <authorList>
            <person name="Cohen S.P."/>
            <person name="Baruah I.K."/>
            <person name="Amoako-Attah I."/>
            <person name="Bukari Y."/>
            <person name="Meinhardt L.W."/>
            <person name="Bailey B.A."/>
        </authorList>
    </citation>
    <scope>NUCLEOTIDE SEQUENCE [LARGE SCALE GENOMIC DNA]</scope>
    <source>
        <strain evidence="2 3">GH-76</strain>
    </source>
</reference>
<dbReference type="Proteomes" id="UP001465976">
    <property type="component" value="Unassembled WGS sequence"/>
</dbReference>
<sequence length="89" mass="9466">MAKAKRTKPPGSLKPGNGPNKQAAAQQAAKKKRKVPDARSMRFKNAALKDSIDSQAHLLYATTVNSVKLSETGTTSTTDRDLAAIMGNL</sequence>
<evidence type="ECO:0000256" key="1">
    <source>
        <dbReference type="SAM" id="MobiDB-lite"/>
    </source>
</evidence>
<name>A0ABR3G0Q8_9AGAR</name>
<comment type="caution">
    <text evidence="2">The sequence shown here is derived from an EMBL/GenBank/DDBJ whole genome shotgun (WGS) entry which is preliminary data.</text>
</comment>
<protein>
    <submittedName>
        <fullName evidence="2">Uncharacterized protein</fullName>
    </submittedName>
</protein>
<feature type="region of interest" description="Disordered" evidence="1">
    <location>
        <begin position="1"/>
        <end position="40"/>
    </location>
</feature>
<organism evidence="2 3">
    <name type="scientific">Marasmius crinis-equi</name>
    <dbReference type="NCBI Taxonomy" id="585013"/>
    <lineage>
        <taxon>Eukaryota</taxon>
        <taxon>Fungi</taxon>
        <taxon>Dikarya</taxon>
        <taxon>Basidiomycota</taxon>
        <taxon>Agaricomycotina</taxon>
        <taxon>Agaricomycetes</taxon>
        <taxon>Agaricomycetidae</taxon>
        <taxon>Agaricales</taxon>
        <taxon>Marasmiineae</taxon>
        <taxon>Marasmiaceae</taxon>
        <taxon>Marasmius</taxon>
    </lineage>
</organism>